<protein>
    <submittedName>
        <fullName evidence="2">Uncharacterized protein</fullName>
    </submittedName>
</protein>
<feature type="region of interest" description="Disordered" evidence="1">
    <location>
        <begin position="41"/>
        <end position="113"/>
    </location>
</feature>
<dbReference type="EMBL" id="BQNB010015591">
    <property type="protein sequence ID" value="GJT41801.1"/>
    <property type="molecule type" value="Genomic_DNA"/>
</dbReference>
<keyword evidence="3" id="KW-1185">Reference proteome</keyword>
<comment type="caution">
    <text evidence="2">The sequence shown here is derived from an EMBL/GenBank/DDBJ whole genome shotgun (WGS) entry which is preliminary data.</text>
</comment>
<accession>A0ABQ5DRJ8</accession>
<reference evidence="2" key="1">
    <citation type="journal article" date="2022" name="Int. J. Mol. Sci.">
        <title>Draft Genome of Tanacetum Coccineum: Genomic Comparison of Closely Related Tanacetum-Family Plants.</title>
        <authorList>
            <person name="Yamashiro T."/>
            <person name="Shiraishi A."/>
            <person name="Nakayama K."/>
            <person name="Satake H."/>
        </authorList>
    </citation>
    <scope>NUCLEOTIDE SEQUENCE</scope>
</reference>
<sequence>MAEMRKALPERPQGELPRNTIPNPREEIKAITTRSGIVLAEPSVPLPSLSSSSSKEVERDPEMITDQVLPESTTQVPPPLIFPSSVSRSFELPSSSSLPSELPKWNPHQPPIP</sequence>
<organism evidence="2 3">
    <name type="scientific">Tanacetum coccineum</name>
    <dbReference type="NCBI Taxonomy" id="301880"/>
    <lineage>
        <taxon>Eukaryota</taxon>
        <taxon>Viridiplantae</taxon>
        <taxon>Streptophyta</taxon>
        <taxon>Embryophyta</taxon>
        <taxon>Tracheophyta</taxon>
        <taxon>Spermatophyta</taxon>
        <taxon>Magnoliopsida</taxon>
        <taxon>eudicotyledons</taxon>
        <taxon>Gunneridae</taxon>
        <taxon>Pentapetalae</taxon>
        <taxon>asterids</taxon>
        <taxon>campanulids</taxon>
        <taxon>Asterales</taxon>
        <taxon>Asteraceae</taxon>
        <taxon>Asteroideae</taxon>
        <taxon>Anthemideae</taxon>
        <taxon>Anthemidinae</taxon>
        <taxon>Tanacetum</taxon>
    </lineage>
</organism>
<evidence type="ECO:0000313" key="2">
    <source>
        <dbReference type="EMBL" id="GJT41801.1"/>
    </source>
</evidence>
<name>A0ABQ5DRJ8_9ASTR</name>
<evidence type="ECO:0000256" key="1">
    <source>
        <dbReference type="SAM" id="MobiDB-lite"/>
    </source>
</evidence>
<reference evidence="2" key="2">
    <citation type="submission" date="2022-01" db="EMBL/GenBank/DDBJ databases">
        <authorList>
            <person name="Yamashiro T."/>
            <person name="Shiraishi A."/>
            <person name="Satake H."/>
            <person name="Nakayama K."/>
        </authorList>
    </citation>
    <scope>NUCLEOTIDE SEQUENCE</scope>
</reference>
<proteinExistence type="predicted"/>
<feature type="compositionally biased region" description="Basic and acidic residues" evidence="1">
    <location>
        <begin position="1"/>
        <end position="13"/>
    </location>
</feature>
<dbReference type="Proteomes" id="UP001151760">
    <property type="component" value="Unassembled WGS sequence"/>
</dbReference>
<gene>
    <name evidence="2" type="ORF">Tco_0941666</name>
</gene>
<feature type="region of interest" description="Disordered" evidence="1">
    <location>
        <begin position="1"/>
        <end position="26"/>
    </location>
</feature>
<evidence type="ECO:0000313" key="3">
    <source>
        <dbReference type="Proteomes" id="UP001151760"/>
    </source>
</evidence>
<feature type="compositionally biased region" description="Low complexity" evidence="1">
    <location>
        <begin position="83"/>
        <end position="103"/>
    </location>
</feature>
<feature type="compositionally biased region" description="Low complexity" evidence="1">
    <location>
        <begin position="41"/>
        <end position="54"/>
    </location>
</feature>